<dbReference type="PROSITE" id="PS01031">
    <property type="entry name" value="SHSP"/>
    <property type="match status" value="1"/>
</dbReference>
<dbReference type="GO" id="GO:0009408">
    <property type="term" value="P:response to heat"/>
    <property type="evidence" value="ECO:0007669"/>
    <property type="project" value="InterPro"/>
</dbReference>
<dbReference type="Gene3D" id="2.60.40.790">
    <property type="match status" value="1"/>
</dbReference>
<dbReference type="InterPro" id="IPR008978">
    <property type="entry name" value="HSP20-like_chaperone"/>
</dbReference>
<feature type="domain" description="SHSP" evidence="4">
    <location>
        <begin position="6"/>
        <end position="117"/>
    </location>
</feature>
<reference evidence="5 6" key="1">
    <citation type="journal article" date="2013" name="Genome Announc.">
        <title>Draft genome sequences for three mercury-methylating, sulfate-reducing bacteria.</title>
        <authorList>
            <person name="Brown S.D."/>
            <person name="Hurt R.A.Jr."/>
            <person name="Gilmour C.C."/>
            <person name="Elias D.A."/>
        </authorList>
    </citation>
    <scope>NUCLEOTIDE SEQUENCE [LARGE SCALE GENOMIC DNA]</scope>
    <source>
        <strain evidence="5 6">DSM 16529</strain>
    </source>
</reference>
<sequence>MSKKERKFPTVRPSTDILEKEDGFHIFMDLPGVSRDDLVLDLRENELVVSGRADVGLDEKKRHVAVEFGGGEYSRTFTLSDIVDRERIVANLKNGVLEIFMPKKEKEKPKRIEISGA</sequence>
<evidence type="ECO:0000259" key="4">
    <source>
        <dbReference type="PROSITE" id="PS01031"/>
    </source>
</evidence>
<dbReference type="SUPFAM" id="SSF49764">
    <property type="entry name" value="HSP20-like chaperones"/>
    <property type="match status" value="1"/>
</dbReference>
<dbReference type="PATRIC" id="fig|1121439.3.peg.815"/>
<accession>S7TCY3</accession>
<dbReference type="InterPro" id="IPR002068">
    <property type="entry name" value="A-crystallin/Hsp20_dom"/>
</dbReference>
<dbReference type="RefSeq" id="WP_020886306.1">
    <property type="nucleotide sequence ID" value="NZ_ATHI01000005.1"/>
</dbReference>
<keyword evidence="1 5" id="KW-0346">Stress response</keyword>
<comment type="similarity">
    <text evidence="2 3">Belongs to the small heat shock protein (HSP20) family.</text>
</comment>
<evidence type="ECO:0000256" key="1">
    <source>
        <dbReference type="ARBA" id="ARBA00023016"/>
    </source>
</evidence>
<dbReference type="Pfam" id="PF00011">
    <property type="entry name" value="HSP20"/>
    <property type="match status" value="1"/>
</dbReference>
<evidence type="ECO:0000256" key="3">
    <source>
        <dbReference type="RuleBase" id="RU003616"/>
    </source>
</evidence>
<dbReference type="Proteomes" id="UP000014975">
    <property type="component" value="Unassembled WGS sequence"/>
</dbReference>
<name>S7TCY3_9BACT</name>
<organism evidence="5 6">
    <name type="scientific">Alkalidesulfovibrio alkalitolerans DSM 16529</name>
    <dbReference type="NCBI Taxonomy" id="1121439"/>
    <lineage>
        <taxon>Bacteria</taxon>
        <taxon>Pseudomonadati</taxon>
        <taxon>Thermodesulfobacteriota</taxon>
        <taxon>Desulfovibrionia</taxon>
        <taxon>Desulfovibrionales</taxon>
        <taxon>Desulfovibrionaceae</taxon>
        <taxon>Alkalidesulfovibrio</taxon>
    </lineage>
</organism>
<dbReference type="PANTHER" id="PTHR46733:SF4">
    <property type="entry name" value="HEAT SHOCK PROTEIN 21, CHLOROPLASTIC"/>
    <property type="match status" value="1"/>
</dbReference>
<gene>
    <name evidence="5" type="ORF">dsat_2420</name>
</gene>
<protein>
    <submittedName>
        <fullName evidence="5">Heat shock protein Hsp20</fullName>
    </submittedName>
</protein>
<evidence type="ECO:0000256" key="2">
    <source>
        <dbReference type="PROSITE-ProRule" id="PRU00285"/>
    </source>
</evidence>
<dbReference type="PANTHER" id="PTHR46733">
    <property type="entry name" value="26.5 KDA HEAT SHOCK PROTEIN, MITOCHONDRIAL"/>
    <property type="match status" value="1"/>
</dbReference>
<evidence type="ECO:0000313" key="5">
    <source>
        <dbReference type="EMBL" id="EPR35057.1"/>
    </source>
</evidence>
<dbReference type="InterPro" id="IPR044587">
    <property type="entry name" value="HSP21-like"/>
</dbReference>
<dbReference type="CDD" id="cd06464">
    <property type="entry name" value="ACD_sHsps-like"/>
    <property type="match status" value="1"/>
</dbReference>
<dbReference type="EMBL" id="ATHI01000005">
    <property type="protein sequence ID" value="EPR35057.1"/>
    <property type="molecule type" value="Genomic_DNA"/>
</dbReference>
<dbReference type="STRING" id="1121439.dsat_2420"/>
<dbReference type="OrthoDB" id="9811615at2"/>
<comment type="caution">
    <text evidence="5">The sequence shown here is derived from an EMBL/GenBank/DDBJ whole genome shotgun (WGS) entry which is preliminary data.</text>
</comment>
<dbReference type="eggNOG" id="COG0071">
    <property type="taxonomic scope" value="Bacteria"/>
</dbReference>
<keyword evidence="6" id="KW-1185">Reference proteome</keyword>
<dbReference type="AlphaFoldDB" id="S7TCY3"/>
<evidence type="ECO:0000313" key="6">
    <source>
        <dbReference type="Proteomes" id="UP000014975"/>
    </source>
</evidence>
<proteinExistence type="inferred from homology"/>